<dbReference type="GO" id="GO:0016020">
    <property type="term" value="C:membrane"/>
    <property type="evidence" value="ECO:0007669"/>
    <property type="project" value="UniProtKB-SubCell"/>
</dbReference>
<dbReference type="InterPro" id="IPR051878">
    <property type="entry name" value="ZNRF_ubiq-protein_ligase"/>
</dbReference>
<evidence type="ECO:0000256" key="13">
    <source>
        <dbReference type="ARBA" id="ARBA00023288"/>
    </source>
</evidence>
<dbReference type="PANTHER" id="PTHR46661:SF4">
    <property type="entry name" value="RING-TYPE DOMAIN-CONTAINING PROTEIN"/>
    <property type="match status" value="1"/>
</dbReference>
<comment type="caution">
    <text evidence="17">The sequence shown here is derived from an EMBL/GenBank/DDBJ whole genome shotgun (WGS) entry which is preliminary data.</text>
</comment>
<evidence type="ECO:0000256" key="14">
    <source>
        <dbReference type="PROSITE-ProRule" id="PRU00175"/>
    </source>
</evidence>
<dbReference type="PANTHER" id="PTHR46661">
    <property type="entry name" value="E3 UBIQUITIN-PROTEIN LIGASE ZNRF1-LIKE PROTEIN"/>
    <property type="match status" value="1"/>
</dbReference>
<evidence type="ECO:0000256" key="9">
    <source>
        <dbReference type="ARBA" id="ARBA00022753"/>
    </source>
</evidence>
<comment type="pathway">
    <text evidence="5">Protein modification; protein ubiquitination.</text>
</comment>
<dbReference type="GO" id="GO:0005768">
    <property type="term" value="C:endosome"/>
    <property type="evidence" value="ECO:0007669"/>
    <property type="project" value="UniProtKB-SubCell"/>
</dbReference>
<dbReference type="AlphaFoldDB" id="A0AA39D2H5"/>
<keyword evidence="9" id="KW-0967">Endosome</keyword>
<evidence type="ECO:0000256" key="12">
    <source>
        <dbReference type="ARBA" id="ARBA00023228"/>
    </source>
</evidence>
<comment type="catalytic activity">
    <reaction evidence="1">
        <text>S-ubiquitinyl-[E2 ubiquitin-conjugating enzyme]-L-cysteine + [acceptor protein]-L-lysine = [E2 ubiquitin-conjugating enzyme]-L-cysteine + N(6)-ubiquitinyl-[acceptor protein]-L-lysine.</text>
        <dbReference type="EC" id="2.3.2.27"/>
    </reaction>
</comment>
<feature type="region of interest" description="Disordered" evidence="15">
    <location>
        <begin position="1"/>
        <end position="53"/>
    </location>
</feature>
<accession>A0AA39D2H5</accession>
<dbReference type="GO" id="GO:0070936">
    <property type="term" value="P:protein K48-linked ubiquitination"/>
    <property type="evidence" value="ECO:0007669"/>
    <property type="project" value="TreeGrafter"/>
</dbReference>
<evidence type="ECO:0000256" key="4">
    <source>
        <dbReference type="ARBA" id="ARBA00004371"/>
    </source>
</evidence>
<evidence type="ECO:0000256" key="7">
    <source>
        <dbReference type="ARBA" id="ARBA00022679"/>
    </source>
</evidence>
<evidence type="ECO:0000256" key="10">
    <source>
        <dbReference type="ARBA" id="ARBA00022786"/>
    </source>
</evidence>
<keyword evidence="12" id="KW-0458">Lysosome</keyword>
<evidence type="ECO:0000313" key="18">
    <source>
        <dbReference type="Proteomes" id="UP001172681"/>
    </source>
</evidence>
<reference evidence="17" key="1">
    <citation type="submission" date="2022-10" db="EMBL/GenBank/DDBJ databases">
        <title>Culturing micro-colonial fungi from biological soil crusts in the Mojave desert and describing Neophaeococcomyces mojavensis, and introducing the new genera and species Taxawa tesnikishii.</title>
        <authorList>
            <person name="Kurbessoian T."/>
            <person name="Stajich J.E."/>
        </authorList>
    </citation>
    <scope>NUCLEOTIDE SEQUENCE</scope>
    <source>
        <strain evidence="17">TK_35</strain>
    </source>
</reference>
<proteinExistence type="predicted"/>
<dbReference type="Pfam" id="PF13639">
    <property type="entry name" value="zf-RING_2"/>
    <property type="match status" value="1"/>
</dbReference>
<keyword evidence="7" id="KW-0808">Transferase</keyword>
<keyword evidence="14" id="KW-0479">Metal-binding</keyword>
<keyword evidence="14" id="KW-0863">Zinc-finger</keyword>
<protein>
    <recommendedName>
        <fullName evidence="6">RING-type E3 ubiquitin transferase</fullName>
        <ecNumber evidence="6">2.3.2.27</ecNumber>
    </recommendedName>
</protein>
<dbReference type="Proteomes" id="UP001172681">
    <property type="component" value="Unassembled WGS sequence"/>
</dbReference>
<keyword evidence="11" id="KW-0472">Membrane</keyword>
<evidence type="ECO:0000256" key="2">
    <source>
        <dbReference type="ARBA" id="ARBA00004170"/>
    </source>
</evidence>
<evidence type="ECO:0000256" key="8">
    <source>
        <dbReference type="ARBA" id="ARBA00022707"/>
    </source>
</evidence>
<keyword evidence="13" id="KW-0449">Lipoprotein</keyword>
<keyword evidence="8" id="KW-0519">Myristate</keyword>
<keyword evidence="18" id="KW-1185">Reference proteome</keyword>
<evidence type="ECO:0000256" key="6">
    <source>
        <dbReference type="ARBA" id="ARBA00012483"/>
    </source>
</evidence>
<evidence type="ECO:0000256" key="11">
    <source>
        <dbReference type="ARBA" id="ARBA00023136"/>
    </source>
</evidence>
<dbReference type="EC" id="2.3.2.27" evidence="6"/>
<dbReference type="Gene3D" id="3.30.40.10">
    <property type="entry name" value="Zinc/RING finger domain, C3HC4 (zinc finger)"/>
    <property type="match status" value="1"/>
</dbReference>
<dbReference type="EMBL" id="JAPDRN010000004">
    <property type="protein sequence ID" value="KAJ9645501.1"/>
    <property type="molecule type" value="Genomic_DNA"/>
</dbReference>
<dbReference type="SUPFAM" id="SSF57850">
    <property type="entry name" value="RING/U-box"/>
    <property type="match status" value="1"/>
</dbReference>
<feature type="domain" description="RING-type" evidence="16">
    <location>
        <begin position="151"/>
        <end position="192"/>
    </location>
</feature>
<dbReference type="GO" id="GO:0061630">
    <property type="term" value="F:ubiquitin protein ligase activity"/>
    <property type="evidence" value="ECO:0007669"/>
    <property type="project" value="UniProtKB-EC"/>
</dbReference>
<evidence type="ECO:0000313" key="17">
    <source>
        <dbReference type="EMBL" id="KAJ9645501.1"/>
    </source>
</evidence>
<evidence type="ECO:0000256" key="15">
    <source>
        <dbReference type="SAM" id="MobiDB-lite"/>
    </source>
</evidence>
<evidence type="ECO:0000256" key="5">
    <source>
        <dbReference type="ARBA" id="ARBA00004906"/>
    </source>
</evidence>
<name>A0AA39D2H5_9EURO</name>
<dbReference type="GO" id="GO:0043161">
    <property type="term" value="P:proteasome-mediated ubiquitin-dependent protein catabolic process"/>
    <property type="evidence" value="ECO:0007669"/>
    <property type="project" value="TreeGrafter"/>
</dbReference>
<gene>
    <name evidence="17" type="ORF">H2204_001081</name>
</gene>
<dbReference type="PROSITE" id="PS50089">
    <property type="entry name" value="ZF_RING_2"/>
    <property type="match status" value="1"/>
</dbReference>
<organism evidence="17 18">
    <name type="scientific">Knufia peltigerae</name>
    <dbReference type="NCBI Taxonomy" id="1002370"/>
    <lineage>
        <taxon>Eukaryota</taxon>
        <taxon>Fungi</taxon>
        <taxon>Dikarya</taxon>
        <taxon>Ascomycota</taxon>
        <taxon>Pezizomycotina</taxon>
        <taxon>Eurotiomycetes</taxon>
        <taxon>Chaetothyriomycetidae</taxon>
        <taxon>Chaetothyriales</taxon>
        <taxon>Trichomeriaceae</taxon>
        <taxon>Knufia</taxon>
    </lineage>
</organism>
<dbReference type="GO" id="GO:0008270">
    <property type="term" value="F:zinc ion binding"/>
    <property type="evidence" value="ECO:0007669"/>
    <property type="project" value="UniProtKB-KW"/>
</dbReference>
<evidence type="ECO:0000259" key="16">
    <source>
        <dbReference type="PROSITE" id="PS50089"/>
    </source>
</evidence>
<dbReference type="InterPro" id="IPR013083">
    <property type="entry name" value="Znf_RING/FYVE/PHD"/>
</dbReference>
<keyword evidence="14" id="KW-0862">Zinc</keyword>
<evidence type="ECO:0000256" key="1">
    <source>
        <dbReference type="ARBA" id="ARBA00000900"/>
    </source>
</evidence>
<dbReference type="SMART" id="SM00184">
    <property type="entry name" value="RING"/>
    <property type="match status" value="1"/>
</dbReference>
<dbReference type="InterPro" id="IPR001841">
    <property type="entry name" value="Znf_RING"/>
</dbReference>
<evidence type="ECO:0000256" key="3">
    <source>
        <dbReference type="ARBA" id="ARBA00004177"/>
    </source>
</evidence>
<sequence length="195" mass="21788">MTGERAFSVPSRDFIPSERRSSYGNTQPLSRQPRDESATGFNRGPYAPPRAPYETTATRFPVTLQNIVDGPPRPRIDERDICPICRRALPPREPDGTENAREAHIMSCIIARDPSARFEGAGGPSQSRVHMLPFIATEKDCVGSDGSPQECSICMVEYDVGDELARLECLCKFHKSCIVEWLERKAECPVHKLLL</sequence>
<comment type="subcellular location">
    <subcellularLocation>
        <location evidence="3">Endosome</location>
    </subcellularLocation>
    <subcellularLocation>
        <location evidence="4">Lysosome</location>
    </subcellularLocation>
    <subcellularLocation>
        <location evidence="2">Membrane</location>
        <topology evidence="2">Peripheral membrane protein</topology>
    </subcellularLocation>
</comment>
<keyword evidence="10" id="KW-0833">Ubl conjugation pathway</keyword>